<keyword evidence="2" id="KW-0812">Transmembrane</keyword>
<feature type="compositionally biased region" description="Basic and acidic residues" evidence="1">
    <location>
        <begin position="590"/>
        <end position="602"/>
    </location>
</feature>
<gene>
    <name evidence="3" type="ORF">EZ428_00900</name>
</gene>
<keyword evidence="4" id="KW-1185">Reference proteome</keyword>
<dbReference type="AlphaFoldDB" id="A0A4R0N110"/>
<organism evidence="3 4">
    <name type="scientific">Pedobacter frigiditerrae</name>
    <dbReference type="NCBI Taxonomy" id="2530452"/>
    <lineage>
        <taxon>Bacteria</taxon>
        <taxon>Pseudomonadati</taxon>
        <taxon>Bacteroidota</taxon>
        <taxon>Sphingobacteriia</taxon>
        <taxon>Sphingobacteriales</taxon>
        <taxon>Sphingobacteriaceae</taxon>
        <taxon>Pedobacter</taxon>
    </lineage>
</organism>
<feature type="transmembrane region" description="Helical" evidence="2">
    <location>
        <begin position="12"/>
        <end position="33"/>
    </location>
</feature>
<dbReference type="OrthoDB" id="814802at2"/>
<evidence type="ECO:0000313" key="3">
    <source>
        <dbReference type="EMBL" id="TCC93360.1"/>
    </source>
</evidence>
<dbReference type="RefSeq" id="WP_131551229.1">
    <property type="nucleotide sequence ID" value="NZ_SJSK01000001.1"/>
</dbReference>
<sequence>MADKAPRKFKVIKWVLGILLFIALSLVGASWYISVKFKPLIKAELKELVQKSTNGLYSVDFSEIHTNFITGSATISDVKIIPDTNVFKLLIAAKKAPNNLYYIRLKELAIKKFHPFTIYFNKKVDVDLLLFDKPDITMVNKHFDFNDNRPPRPRVSPYDYIKKMFKSLRVEVVDFRNARFKYVNNNGPVADVDSVANISITLKDWLIDSLSAQDKTRLYLLKDINVNVVNYAYATPDSMYHINVNQLDFTASSGKVNIKEFGLVPRYSEADFAKVAGYARDRFNIQLNNISLDGLDLPAYIRKRELIASQMTITDGSVNVFNNNTFPKLVKDKTGRFPHQLLQQLNAQLTIKKINLSNIDVSYAEFDKKSLQRGKINFQGTSGVITNTTNGEKIKAVNPIMQADLVSYVMGQGKLNINFKFYLTSPIGAFDYKGAITGLDGRKLNQIVKPLGMVQVNKGDIKSLAFDIKANQDVAKGKVDFKFNDLSVALLKKQEGKQRLVKKGLLSILANALVLYSDNPTADGKYTSAPINFKREPTASFFSFIWKTLFQGVKYSVGVTPQKEAEIKAQVAKFEKMKDDRDERRRRRQIRIEQKEQQQRRR</sequence>
<dbReference type="EMBL" id="SJSK01000001">
    <property type="protein sequence ID" value="TCC93360.1"/>
    <property type="molecule type" value="Genomic_DNA"/>
</dbReference>
<keyword evidence="2" id="KW-1133">Transmembrane helix</keyword>
<evidence type="ECO:0000256" key="2">
    <source>
        <dbReference type="SAM" id="Phobius"/>
    </source>
</evidence>
<protein>
    <recommendedName>
        <fullName evidence="5">DUF748 domain-containing protein</fullName>
    </recommendedName>
</protein>
<comment type="caution">
    <text evidence="3">The sequence shown here is derived from an EMBL/GenBank/DDBJ whole genome shotgun (WGS) entry which is preliminary data.</text>
</comment>
<feature type="region of interest" description="Disordered" evidence="1">
    <location>
        <begin position="576"/>
        <end position="602"/>
    </location>
</feature>
<evidence type="ECO:0000256" key="1">
    <source>
        <dbReference type="SAM" id="MobiDB-lite"/>
    </source>
</evidence>
<evidence type="ECO:0000313" key="4">
    <source>
        <dbReference type="Proteomes" id="UP000292884"/>
    </source>
</evidence>
<keyword evidence="2" id="KW-0472">Membrane</keyword>
<proteinExistence type="predicted"/>
<reference evidence="3 4" key="1">
    <citation type="submission" date="2019-02" db="EMBL/GenBank/DDBJ databases">
        <title>Pedobacter sp. RP-1-13 sp. nov., isolated from Arctic soil.</title>
        <authorList>
            <person name="Dahal R.H."/>
        </authorList>
    </citation>
    <scope>NUCLEOTIDE SEQUENCE [LARGE SCALE GENOMIC DNA]</scope>
    <source>
        <strain evidence="3 4">RP-1-13</strain>
    </source>
</reference>
<evidence type="ECO:0008006" key="5">
    <source>
        <dbReference type="Google" id="ProtNLM"/>
    </source>
</evidence>
<accession>A0A4R0N110</accession>
<dbReference type="Proteomes" id="UP000292884">
    <property type="component" value="Unassembled WGS sequence"/>
</dbReference>
<name>A0A4R0N110_9SPHI</name>